<evidence type="ECO:0000259" key="6">
    <source>
        <dbReference type="PROSITE" id="PS51007"/>
    </source>
</evidence>
<evidence type="ECO:0000256" key="5">
    <source>
        <dbReference type="SAM" id="SignalP"/>
    </source>
</evidence>
<keyword evidence="5" id="KW-0732">Signal</keyword>
<dbReference type="PROSITE" id="PS51007">
    <property type="entry name" value="CYTC"/>
    <property type="match status" value="1"/>
</dbReference>
<dbReference type="Proteomes" id="UP001168528">
    <property type="component" value="Unassembled WGS sequence"/>
</dbReference>
<dbReference type="PANTHER" id="PTHR35008:SF8">
    <property type="entry name" value="ALCOHOL DEHYDROGENASE CYTOCHROME C SUBUNIT"/>
    <property type="match status" value="1"/>
</dbReference>
<comment type="caution">
    <text evidence="7">The sequence shown here is derived from an EMBL/GenBank/DDBJ whole genome shotgun (WGS) entry which is preliminary data.</text>
</comment>
<accession>A0ABT8R9F1</accession>
<keyword evidence="1 4" id="KW-0349">Heme</keyword>
<dbReference type="InterPro" id="IPR036909">
    <property type="entry name" value="Cyt_c-like_dom_sf"/>
</dbReference>
<reference evidence="7" key="1">
    <citation type="submission" date="2023-07" db="EMBL/GenBank/DDBJ databases">
        <title>The genome sequence of Rhodocytophaga aerolata KACC 12507.</title>
        <authorList>
            <person name="Zhang X."/>
        </authorList>
    </citation>
    <scope>NUCLEOTIDE SEQUENCE</scope>
    <source>
        <strain evidence="7">KACC 12507</strain>
    </source>
</reference>
<protein>
    <submittedName>
        <fullName evidence="7">Cytochrome c</fullName>
    </submittedName>
</protein>
<evidence type="ECO:0000256" key="3">
    <source>
        <dbReference type="ARBA" id="ARBA00023004"/>
    </source>
</evidence>
<dbReference type="EMBL" id="JAUKPO010000013">
    <property type="protein sequence ID" value="MDO1448726.1"/>
    <property type="molecule type" value="Genomic_DNA"/>
</dbReference>
<keyword evidence="3 4" id="KW-0408">Iron</keyword>
<dbReference type="Gene3D" id="1.10.760.10">
    <property type="entry name" value="Cytochrome c-like domain"/>
    <property type="match status" value="1"/>
</dbReference>
<feature type="domain" description="Cytochrome c" evidence="6">
    <location>
        <begin position="43"/>
        <end position="131"/>
    </location>
</feature>
<evidence type="ECO:0000313" key="8">
    <source>
        <dbReference type="Proteomes" id="UP001168528"/>
    </source>
</evidence>
<gene>
    <name evidence="7" type="ORF">Q0590_20785</name>
</gene>
<feature type="signal peptide" evidence="5">
    <location>
        <begin position="1"/>
        <end position="25"/>
    </location>
</feature>
<dbReference type="Pfam" id="PF00034">
    <property type="entry name" value="Cytochrom_C"/>
    <property type="match status" value="1"/>
</dbReference>
<dbReference type="InterPro" id="IPR009056">
    <property type="entry name" value="Cyt_c-like_dom"/>
</dbReference>
<organism evidence="7 8">
    <name type="scientific">Rhodocytophaga aerolata</name>
    <dbReference type="NCBI Taxonomy" id="455078"/>
    <lineage>
        <taxon>Bacteria</taxon>
        <taxon>Pseudomonadati</taxon>
        <taxon>Bacteroidota</taxon>
        <taxon>Cytophagia</taxon>
        <taxon>Cytophagales</taxon>
        <taxon>Rhodocytophagaceae</taxon>
        <taxon>Rhodocytophaga</taxon>
    </lineage>
</organism>
<evidence type="ECO:0000313" key="7">
    <source>
        <dbReference type="EMBL" id="MDO1448726.1"/>
    </source>
</evidence>
<name>A0ABT8R9F1_9BACT</name>
<evidence type="ECO:0000256" key="2">
    <source>
        <dbReference type="ARBA" id="ARBA00022723"/>
    </source>
</evidence>
<sequence length="149" mass="15922">MKRRFLTLASIAAVSATLYSFTVSPSESGTPTSTPVQEDALAKSIKEGKTLYASYCSMCHQPEGQGIAGAFPPLAKSDYLMADTKRAIGVVKNGLQGEVTVNGQKYNNVMPAQALDDQQIAHVLNYVRNSWGNKGKIITAAEVKAVAKK</sequence>
<proteinExistence type="predicted"/>
<keyword evidence="2 4" id="KW-0479">Metal-binding</keyword>
<evidence type="ECO:0000256" key="4">
    <source>
        <dbReference type="PROSITE-ProRule" id="PRU00433"/>
    </source>
</evidence>
<keyword evidence="8" id="KW-1185">Reference proteome</keyword>
<feature type="chain" id="PRO_5045565833" evidence="5">
    <location>
        <begin position="26"/>
        <end position="149"/>
    </location>
</feature>
<dbReference type="PANTHER" id="PTHR35008">
    <property type="entry name" value="BLL4482 PROTEIN-RELATED"/>
    <property type="match status" value="1"/>
</dbReference>
<dbReference type="RefSeq" id="WP_302039526.1">
    <property type="nucleotide sequence ID" value="NZ_JAUKPO010000013.1"/>
</dbReference>
<dbReference type="SUPFAM" id="SSF46626">
    <property type="entry name" value="Cytochrome c"/>
    <property type="match status" value="1"/>
</dbReference>
<evidence type="ECO:0000256" key="1">
    <source>
        <dbReference type="ARBA" id="ARBA00022617"/>
    </source>
</evidence>
<dbReference type="InterPro" id="IPR051459">
    <property type="entry name" value="Cytochrome_c-type_DH"/>
</dbReference>